<evidence type="ECO:0000313" key="9">
    <source>
        <dbReference type="EMBL" id="RNF23297.1"/>
    </source>
</evidence>
<keyword evidence="5 7" id="KW-0472">Membrane</keyword>
<dbReference type="Pfam" id="PF07690">
    <property type="entry name" value="MFS_1"/>
    <property type="match status" value="1"/>
</dbReference>
<dbReference type="AlphaFoldDB" id="A0A422Q0R6"/>
<dbReference type="GO" id="GO:0016020">
    <property type="term" value="C:membrane"/>
    <property type="evidence" value="ECO:0007669"/>
    <property type="project" value="UniProtKB-SubCell"/>
</dbReference>
<evidence type="ECO:0000256" key="6">
    <source>
        <dbReference type="SAM" id="MobiDB-lite"/>
    </source>
</evidence>
<dbReference type="Gene3D" id="1.20.1250.20">
    <property type="entry name" value="MFS general substrate transporter like domains"/>
    <property type="match status" value="1"/>
</dbReference>
<dbReference type="PRINTS" id="PR01035">
    <property type="entry name" value="TCRTETA"/>
</dbReference>
<dbReference type="CDD" id="cd17330">
    <property type="entry name" value="MFS_SLC46_TetA_like"/>
    <property type="match status" value="1"/>
</dbReference>
<dbReference type="RefSeq" id="XP_029230111.1">
    <property type="nucleotide sequence ID" value="XM_029369928.1"/>
</dbReference>
<evidence type="ECO:0000256" key="5">
    <source>
        <dbReference type="ARBA" id="ARBA00023136"/>
    </source>
</evidence>
<dbReference type="InterPro" id="IPR001958">
    <property type="entry name" value="Tet-R_TetA/multi-R_MdtG-like"/>
</dbReference>
<dbReference type="PANTHER" id="PTHR23504:SF15">
    <property type="entry name" value="MAJOR FACILITATOR SUPERFAMILY (MFS) PROFILE DOMAIN-CONTAINING PROTEIN"/>
    <property type="match status" value="1"/>
</dbReference>
<feature type="transmembrane region" description="Helical" evidence="7">
    <location>
        <begin position="514"/>
        <end position="533"/>
    </location>
</feature>
<dbReference type="PROSITE" id="PS50850">
    <property type="entry name" value="MFS"/>
    <property type="match status" value="1"/>
</dbReference>
<feature type="compositionally biased region" description="Basic and acidic residues" evidence="6">
    <location>
        <begin position="264"/>
        <end position="273"/>
    </location>
</feature>
<dbReference type="InterPro" id="IPR020846">
    <property type="entry name" value="MFS_dom"/>
</dbReference>
<keyword evidence="3 7" id="KW-0812">Transmembrane</keyword>
<feature type="transmembrane region" description="Helical" evidence="7">
    <location>
        <begin position="340"/>
        <end position="359"/>
    </location>
</feature>
<evidence type="ECO:0000259" key="8">
    <source>
        <dbReference type="PROSITE" id="PS50850"/>
    </source>
</evidence>
<dbReference type="Proteomes" id="UP000284403">
    <property type="component" value="Unassembled WGS sequence"/>
</dbReference>
<feature type="transmembrane region" description="Helical" evidence="7">
    <location>
        <begin position="83"/>
        <end position="102"/>
    </location>
</feature>
<evidence type="ECO:0000256" key="2">
    <source>
        <dbReference type="ARBA" id="ARBA00022448"/>
    </source>
</evidence>
<dbReference type="PANTHER" id="PTHR23504">
    <property type="entry name" value="MAJOR FACILITATOR SUPERFAMILY DOMAIN-CONTAINING PROTEIN 10"/>
    <property type="match status" value="1"/>
</dbReference>
<feature type="transmembrane region" description="Helical" evidence="7">
    <location>
        <begin position="50"/>
        <end position="71"/>
    </location>
</feature>
<evidence type="ECO:0000256" key="1">
    <source>
        <dbReference type="ARBA" id="ARBA00004141"/>
    </source>
</evidence>
<feature type="domain" description="Major facilitator superfamily (MFS) profile" evidence="8">
    <location>
        <begin position="12"/>
        <end position="537"/>
    </location>
</feature>
<keyword evidence="4 7" id="KW-1133">Transmembrane helix</keyword>
<dbReference type="GeneID" id="40316617"/>
<proteinExistence type="predicted"/>
<feature type="transmembrane region" description="Helical" evidence="7">
    <location>
        <begin position="451"/>
        <end position="467"/>
    </location>
</feature>
<dbReference type="GO" id="GO:0022857">
    <property type="term" value="F:transmembrane transporter activity"/>
    <property type="evidence" value="ECO:0007669"/>
    <property type="project" value="InterPro"/>
</dbReference>
<keyword evidence="10" id="KW-1185">Reference proteome</keyword>
<feature type="transmembrane region" description="Helical" evidence="7">
    <location>
        <begin position="140"/>
        <end position="163"/>
    </location>
</feature>
<comment type="caution">
    <text evidence="9">The sequence shown here is derived from an EMBL/GenBank/DDBJ whole genome shotgun (WGS) entry which is preliminary data.</text>
</comment>
<feature type="transmembrane region" description="Helical" evidence="7">
    <location>
        <begin position="192"/>
        <end position="212"/>
    </location>
</feature>
<feature type="transmembrane region" description="Helical" evidence="7">
    <location>
        <begin position="409"/>
        <end position="431"/>
    </location>
</feature>
<gene>
    <name evidence="9" type="ORF">Tco025E_03006</name>
</gene>
<evidence type="ECO:0000313" key="10">
    <source>
        <dbReference type="Proteomes" id="UP000284403"/>
    </source>
</evidence>
<dbReference type="OrthoDB" id="419616at2759"/>
<evidence type="ECO:0000256" key="3">
    <source>
        <dbReference type="ARBA" id="ARBA00022692"/>
    </source>
</evidence>
<dbReference type="InterPro" id="IPR036259">
    <property type="entry name" value="MFS_trans_sf"/>
</dbReference>
<name>A0A422Q0R6_9TRYP</name>
<sequence length="539" mass="58717">MLARKANSFHFKVAALSMVLVSESISSTLVLPFVGLFVAKLQNISPDAAGFLSGILMSVFQLGQILTGKMWGRMSDRFGRRPIIQLGLFFSAVIAVFFGVSPNIEFCILMRFLHGCVNGNVLVAKTVIADITDKTTESFGFATICLFWGVGSIVGPTLGGLLYDPVQNPTLKQFFAPESATADFFTVHPASLPMLMIAAFSVLALLSTCILLPETSKNAVDPLLSLCCSRRGTTVQLVEEVMEGRESQDEEDSPTLTFFEEPDGVAREEELQQREASSGGAMSVEEGSPQPSVTLEGVSMVKRMRNRKSEPLLEGQNDKENKSHSTFGYREALQTSNTQLVLIMYMCIASSECAMLEVVPLWSIASVKKGGLGLQSSDVGWLMCLASIVCVIANLSFGFLSRCLQNNRIIWDASIIVWSLTTVALPCAIFFPPKLIYTCVALINAIREVALSWNFALIYLFIARSAPEEHMGSMNGVAQSAGSLSRMLTMLAIPPIFACSLSSTYSFPFNHHCVFWLNALPLLLSYVLSTYLSPSILSG</sequence>
<feature type="transmembrane region" description="Helical" evidence="7">
    <location>
        <begin position="379"/>
        <end position="397"/>
    </location>
</feature>
<comment type="subcellular location">
    <subcellularLocation>
        <location evidence="1">Membrane</location>
        <topology evidence="1">Multi-pass membrane protein</topology>
    </subcellularLocation>
</comment>
<organism evidence="9 10">
    <name type="scientific">Trypanosoma conorhini</name>
    <dbReference type="NCBI Taxonomy" id="83891"/>
    <lineage>
        <taxon>Eukaryota</taxon>
        <taxon>Discoba</taxon>
        <taxon>Euglenozoa</taxon>
        <taxon>Kinetoplastea</taxon>
        <taxon>Metakinetoplastina</taxon>
        <taxon>Trypanosomatida</taxon>
        <taxon>Trypanosomatidae</taxon>
        <taxon>Trypanosoma</taxon>
    </lineage>
</organism>
<dbReference type="InterPro" id="IPR011701">
    <property type="entry name" value="MFS"/>
</dbReference>
<feature type="transmembrane region" description="Helical" evidence="7">
    <location>
        <begin position="488"/>
        <end position="508"/>
    </location>
</feature>
<accession>A0A422Q0R6</accession>
<dbReference type="SUPFAM" id="SSF103473">
    <property type="entry name" value="MFS general substrate transporter"/>
    <property type="match status" value="1"/>
</dbReference>
<evidence type="ECO:0000256" key="7">
    <source>
        <dbReference type="SAM" id="Phobius"/>
    </source>
</evidence>
<evidence type="ECO:0000256" key="4">
    <source>
        <dbReference type="ARBA" id="ARBA00022989"/>
    </source>
</evidence>
<protein>
    <submittedName>
        <fullName evidence="9">Putative transporter</fullName>
    </submittedName>
</protein>
<reference evidence="9 10" key="1">
    <citation type="journal article" date="2018" name="BMC Genomics">
        <title>Genomic comparison of Trypanosoma conorhini and Trypanosoma rangeli to Trypanosoma cruzi strains of high and low virulence.</title>
        <authorList>
            <person name="Bradwell K.R."/>
            <person name="Koparde V.N."/>
            <person name="Matveyev A.V."/>
            <person name="Serrano M.G."/>
            <person name="Alves J.M."/>
            <person name="Parikh H."/>
            <person name="Huang B."/>
            <person name="Lee V."/>
            <person name="Espinosa-Alvarez O."/>
            <person name="Ortiz P.A."/>
            <person name="Costa-Martins A.G."/>
            <person name="Teixeira M.M."/>
            <person name="Buck G.A."/>
        </authorList>
    </citation>
    <scope>NUCLEOTIDE SEQUENCE [LARGE SCALE GENOMIC DNA]</scope>
    <source>
        <strain evidence="9 10">025E</strain>
    </source>
</reference>
<dbReference type="EMBL" id="MKKU01000121">
    <property type="protein sequence ID" value="RNF23297.1"/>
    <property type="molecule type" value="Genomic_DNA"/>
</dbReference>
<feature type="region of interest" description="Disordered" evidence="6">
    <location>
        <begin position="243"/>
        <end position="327"/>
    </location>
</feature>
<feature type="compositionally biased region" description="Basic and acidic residues" evidence="6">
    <location>
        <begin position="307"/>
        <end position="323"/>
    </location>
</feature>
<keyword evidence="2" id="KW-0813">Transport</keyword>